<keyword evidence="2" id="KW-1185">Reference proteome</keyword>
<dbReference type="EMBL" id="CP036262">
    <property type="protein sequence ID" value="QDS96530.1"/>
    <property type="molecule type" value="Genomic_DNA"/>
</dbReference>
<organism evidence="1 2">
    <name type="scientific">Roseimaritima multifibrata</name>
    <dbReference type="NCBI Taxonomy" id="1930274"/>
    <lineage>
        <taxon>Bacteria</taxon>
        <taxon>Pseudomonadati</taxon>
        <taxon>Planctomycetota</taxon>
        <taxon>Planctomycetia</taxon>
        <taxon>Pirellulales</taxon>
        <taxon>Pirellulaceae</taxon>
        <taxon>Roseimaritima</taxon>
    </lineage>
</organism>
<sequence length="187" mass="21032">MGVLAHATAREEVMNLHPLLKVILKDYALPLNGDHGVAHWARVLENGLRLAEETGANVAVVSLFAVLHDSRRISEVADPQHGPRAAEFATELRGTVFDLDDQKFRLLYRACEGHTHERNHPDATIQTCWDSDRLDLGRVGIMPHPSRLCTEAAKRPETIRWADGRARFQFVPGFVVDEWEIDLEAGR</sequence>
<dbReference type="Proteomes" id="UP000320672">
    <property type="component" value="Chromosome"/>
</dbReference>
<gene>
    <name evidence="1" type="ORF">FF011L_53420</name>
</gene>
<dbReference type="AlphaFoldDB" id="A0A517MNS4"/>
<evidence type="ECO:0008006" key="3">
    <source>
        <dbReference type="Google" id="ProtNLM"/>
    </source>
</evidence>
<evidence type="ECO:0000313" key="1">
    <source>
        <dbReference type="EMBL" id="QDS96530.1"/>
    </source>
</evidence>
<dbReference type="KEGG" id="rml:FF011L_53420"/>
<protein>
    <recommendedName>
        <fullName evidence="3">HD domain-containing protein</fullName>
    </recommendedName>
</protein>
<evidence type="ECO:0000313" key="2">
    <source>
        <dbReference type="Proteomes" id="UP000320672"/>
    </source>
</evidence>
<reference evidence="1 2" key="1">
    <citation type="submission" date="2019-02" db="EMBL/GenBank/DDBJ databases">
        <title>Deep-cultivation of Planctomycetes and their phenomic and genomic characterization uncovers novel biology.</title>
        <authorList>
            <person name="Wiegand S."/>
            <person name="Jogler M."/>
            <person name="Boedeker C."/>
            <person name="Pinto D."/>
            <person name="Vollmers J."/>
            <person name="Rivas-Marin E."/>
            <person name="Kohn T."/>
            <person name="Peeters S.H."/>
            <person name="Heuer A."/>
            <person name="Rast P."/>
            <person name="Oberbeckmann S."/>
            <person name="Bunk B."/>
            <person name="Jeske O."/>
            <person name="Meyerdierks A."/>
            <person name="Storesund J.E."/>
            <person name="Kallscheuer N."/>
            <person name="Luecker S."/>
            <person name="Lage O.M."/>
            <person name="Pohl T."/>
            <person name="Merkel B.J."/>
            <person name="Hornburger P."/>
            <person name="Mueller R.-W."/>
            <person name="Bruemmer F."/>
            <person name="Labrenz M."/>
            <person name="Spormann A.M."/>
            <person name="Op den Camp H."/>
            <person name="Overmann J."/>
            <person name="Amann R."/>
            <person name="Jetten M.S.M."/>
            <person name="Mascher T."/>
            <person name="Medema M.H."/>
            <person name="Devos D.P."/>
            <person name="Kaster A.-K."/>
            <person name="Ovreas L."/>
            <person name="Rohde M."/>
            <person name="Galperin M.Y."/>
            <person name="Jogler C."/>
        </authorList>
    </citation>
    <scope>NUCLEOTIDE SEQUENCE [LARGE SCALE GENOMIC DNA]</scope>
    <source>
        <strain evidence="1 2">FF011L</strain>
    </source>
</reference>
<dbReference type="Gene3D" id="1.10.3210.10">
    <property type="entry name" value="Hypothetical protein af1432"/>
    <property type="match status" value="1"/>
</dbReference>
<proteinExistence type="predicted"/>
<name>A0A517MNS4_9BACT</name>
<dbReference type="SUPFAM" id="SSF109604">
    <property type="entry name" value="HD-domain/PDEase-like"/>
    <property type="match status" value="1"/>
</dbReference>
<accession>A0A517MNS4</accession>